<dbReference type="SUPFAM" id="SSF51905">
    <property type="entry name" value="FAD/NAD(P)-binding domain"/>
    <property type="match status" value="1"/>
</dbReference>
<dbReference type="InterPro" id="IPR052189">
    <property type="entry name" value="L-asp_N-monooxygenase_NS-form"/>
</dbReference>
<dbReference type="RefSeq" id="WP_203948869.1">
    <property type="nucleotide sequence ID" value="NZ_BOOR01000071.1"/>
</dbReference>
<sequence length="488" mass="51826">MAHSSTPGATAHGRVPTVVIVGGGASGTLTVVHLLRRLEAVQAAARIVLVDKHGRHGAGQAYSTTDPRHLLNACADKMSAFPDDPGHLPAWARANGLDVSGSDFLSRAVYGRYLRDVLDAAERRAWPAVRVARLTAAVSAVGRPDPGGRVRVRLSDGRDIDADAVVLATGNSAPSALPRPAEAAGRYVADPWAPGALARIGDGSPVLVVGTGLTMVDISLTVTRAHPDAVVHAISRHGMLPRGHRCPPSPPAWMPVADDVTGLSRLLRAVRAAIDEHDGDWRSVVDGLRPHVPRIWSRLSAPDRRRFLGLAARYWEVHRHRIPPETATRIGELRAAGRLTVLPGTLVRATATDDALIAQVADGSGSTRDLRVGWLVNGTGPSSDVTRDPFLATLFAAGVARPDELRMGLDADDDGMVLDADGRPNDKIFTLGPPLRGKRYETTAVPEIRAQAVALAPRIAEAIGVRVRTAPQARLPTLHWRSGIPSQA</sequence>
<dbReference type="Proteomes" id="UP000605992">
    <property type="component" value="Unassembled WGS sequence"/>
</dbReference>
<keyword evidence="3" id="KW-1185">Reference proteome</keyword>
<evidence type="ECO:0000313" key="3">
    <source>
        <dbReference type="Proteomes" id="UP000605992"/>
    </source>
</evidence>
<gene>
    <name evidence="2" type="ORF">Pth03_71670</name>
</gene>
<proteinExistence type="predicted"/>
<accession>A0A8J3Y0U8</accession>
<name>A0A8J3Y0U8_9ACTN</name>
<organism evidence="2 3">
    <name type="scientific">Planotetraspora thailandica</name>
    <dbReference type="NCBI Taxonomy" id="487172"/>
    <lineage>
        <taxon>Bacteria</taxon>
        <taxon>Bacillati</taxon>
        <taxon>Actinomycetota</taxon>
        <taxon>Actinomycetes</taxon>
        <taxon>Streptosporangiales</taxon>
        <taxon>Streptosporangiaceae</taxon>
        <taxon>Planotetraspora</taxon>
    </lineage>
</organism>
<dbReference type="Pfam" id="PF13454">
    <property type="entry name" value="NAD_binding_9"/>
    <property type="match status" value="1"/>
</dbReference>
<evidence type="ECO:0000259" key="1">
    <source>
        <dbReference type="Pfam" id="PF13454"/>
    </source>
</evidence>
<dbReference type="InterPro" id="IPR038732">
    <property type="entry name" value="HpyO/CreE_NAD-binding"/>
</dbReference>
<dbReference type="PRINTS" id="PR00368">
    <property type="entry name" value="FADPNR"/>
</dbReference>
<evidence type="ECO:0000313" key="2">
    <source>
        <dbReference type="EMBL" id="GII58778.1"/>
    </source>
</evidence>
<protein>
    <recommendedName>
        <fullName evidence="1">FAD-dependent urate hydroxylase HpyO/Asp monooxygenase CreE-like FAD/NAD(P)-binding domain-containing protein</fullName>
    </recommendedName>
</protein>
<reference evidence="2" key="1">
    <citation type="submission" date="2021-01" db="EMBL/GenBank/DDBJ databases">
        <title>Whole genome shotgun sequence of Planotetraspora thailandica NBRC 104271.</title>
        <authorList>
            <person name="Komaki H."/>
            <person name="Tamura T."/>
        </authorList>
    </citation>
    <scope>NUCLEOTIDE SEQUENCE</scope>
    <source>
        <strain evidence="2">NBRC 104271</strain>
    </source>
</reference>
<dbReference type="PANTHER" id="PTHR40254">
    <property type="entry name" value="BLR0577 PROTEIN"/>
    <property type="match status" value="1"/>
</dbReference>
<feature type="domain" description="FAD-dependent urate hydroxylase HpyO/Asp monooxygenase CreE-like FAD/NAD(P)-binding" evidence="1">
    <location>
        <begin position="19"/>
        <end position="171"/>
    </location>
</feature>
<comment type="caution">
    <text evidence="2">The sequence shown here is derived from an EMBL/GenBank/DDBJ whole genome shotgun (WGS) entry which is preliminary data.</text>
</comment>
<dbReference type="InterPro" id="IPR036188">
    <property type="entry name" value="FAD/NAD-bd_sf"/>
</dbReference>
<dbReference type="EMBL" id="BOOR01000071">
    <property type="protein sequence ID" value="GII58778.1"/>
    <property type="molecule type" value="Genomic_DNA"/>
</dbReference>
<dbReference type="Gene3D" id="3.50.50.60">
    <property type="entry name" value="FAD/NAD(P)-binding domain"/>
    <property type="match status" value="1"/>
</dbReference>
<dbReference type="PANTHER" id="PTHR40254:SF1">
    <property type="entry name" value="BLR0577 PROTEIN"/>
    <property type="match status" value="1"/>
</dbReference>
<dbReference type="AlphaFoldDB" id="A0A8J3Y0U8"/>